<dbReference type="AlphaFoldDB" id="A0A937FGP4"/>
<keyword evidence="1" id="KW-1133">Transmembrane helix</keyword>
<proteinExistence type="predicted"/>
<dbReference type="Gene3D" id="2.60.40.1630">
    <property type="entry name" value="bacillus anthracis domain"/>
    <property type="match status" value="1"/>
</dbReference>
<evidence type="ECO:0000256" key="1">
    <source>
        <dbReference type="SAM" id="Phobius"/>
    </source>
</evidence>
<evidence type="ECO:0000259" key="2">
    <source>
        <dbReference type="Pfam" id="PF13786"/>
    </source>
</evidence>
<dbReference type="EMBL" id="JAESWA010000024">
    <property type="protein sequence ID" value="MBL4933444.1"/>
    <property type="molecule type" value="Genomic_DNA"/>
</dbReference>
<feature type="domain" description="DUF4179" evidence="2">
    <location>
        <begin position="47"/>
        <end position="139"/>
    </location>
</feature>
<keyword evidence="4" id="KW-1185">Reference proteome</keyword>
<sequence>MKDIYEFFNEVDIDVEKYEAIDVNISDMMKKRVIRNFRKSKDSFQFKRKLKLGKIPVAIGIAVVIGSLFMIEDPALAKSMPVVGTVLNFLEENSTFINPEYSKYKENLNIESKDKGIAITLNSAVYDGNYLYLSYKLKSDKNFDESNVINKATLTINGVQINGNQKLLEKENVNKDYKIYDDELISIGEIPNKLGGASEETLQDYGEYIGLTRWDLSNYQIDKKVNIEFNIDSIGKTQGNWSFKFSASKDQLIAKTKRIDNAGVLRINDNMNLNLDKIIISPFGTTIENTMVTEKEKWKDKIMGEKSTSLSYNYVIVTDKGEELFPEIERVLHEENSNGKDVYKRYTRFTAAKEIPDSITIIPILQKRNIINYSINDYEWIRISDLKVGKQINQGKDCSIVINSIHKSNESIKINILFKGLDIINRNNIFVVKDIEKYKFLENNLTDKKKEFELSEVKIEPEEFMKPDIEFKNYSVGGYNYIFKGRISDDAYLAVPKYDSFYQVDLKDSIKINLN</sequence>
<comment type="caution">
    <text evidence="3">The sequence shown here is derived from an EMBL/GenBank/DDBJ whole genome shotgun (WGS) entry which is preliminary data.</text>
</comment>
<evidence type="ECO:0000313" key="4">
    <source>
        <dbReference type="Proteomes" id="UP000623681"/>
    </source>
</evidence>
<reference evidence="3" key="1">
    <citation type="submission" date="2021-01" db="EMBL/GenBank/DDBJ databases">
        <title>Genome public.</title>
        <authorList>
            <person name="Liu C."/>
            <person name="Sun Q."/>
        </authorList>
    </citation>
    <scope>NUCLEOTIDE SEQUENCE</scope>
    <source>
        <strain evidence="3">YIM B02565</strain>
    </source>
</reference>
<dbReference type="Pfam" id="PF13786">
    <property type="entry name" value="DUF4179"/>
    <property type="match status" value="1"/>
</dbReference>
<evidence type="ECO:0000313" key="3">
    <source>
        <dbReference type="EMBL" id="MBL4933444.1"/>
    </source>
</evidence>
<dbReference type="RefSeq" id="WP_202768882.1">
    <property type="nucleotide sequence ID" value="NZ_JAESWA010000024.1"/>
</dbReference>
<protein>
    <submittedName>
        <fullName evidence="3">DUF4179 domain-containing protein</fullName>
    </submittedName>
</protein>
<name>A0A937FGP4_9CLOT</name>
<dbReference type="InterPro" id="IPR025436">
    <property type="entry name" value="DUF4179"/>
</dbReference>
<keyword evidence="1" id="KW-0812">Transmembrane</keyword>
<feature type="transmembrane region" description="Helical" evidence="1">
    <location>
        <begin position="52"/>
        <end position="71"/>
    </location>
</feature>
<dbReference type="Proteomes" id="UP000623681">
    <property type="component" value="Unassembled WGS sequence"/>
</dbReference>
<gene>
    <name evidence="3" type="ORF">JK634_16760</name>
</gene>
<keyword evidence="1" id="KW-0472">Membrane</keyword>
<accession>A0A937FGP4</accession>
<organism evidence="3 4">
    <name type="scientific">Clostridium paridis</name>
    <dbReference type="NCBI Taxonomy" id="2803863"/>
    <lineage>
        <taxon>Bacteria</taxon>
        <taxon>Bacillati</taxon>
        <taxon>Bacillota</taxon>
        <taxon>Clostridia</taxon>
        <taxon>Eubacteriales</taxon>
        <taxon>Clostridiaceae</taxon>
        <taxon>Clostridium</taxon>
    </lineage>
</organism>